<dbReference type="Proteomes" id="UP000287519">
    <property type="component" value="Unassembled WGS sequence"/>
</dbReference>
<dbReference type="Gene3D" id="3.40.30.10">
    <property type="entry name" value="Glutaredoxin"/>
    <property type="match status" value="1"/>
</dbReference>
<gene>
    <name evidence="2" type="ORF">Rhow_002810</name>
</gene>
<feature type="domain" description="DSBA-like thioredoxin" evidence="1">
    <location>
        <begin position="13"/>
        <end position="212"/>
    </location>
</feature>
<organism evidence="2 3">
    <name type="scientific">Rhodococcus wratislaviensis</name>
    <name type="common">Tsukamurella wratislaviensis</name>
    <dbReference type="NCBI Taxonomy" id="44752"/>
    <lineage>
        <taxon>Bacteria</taxon>
        <taxon>Bacillati</taxon>
        <taxon>Actinomycetota</taxon>
        <taxon>Actinomycetes</taxon>
        <taxon>Mycobacteriales</taxon>
        <taxon>Nocardiaceae</taxon>
        <taxon>Rhodococcus</taxon>
    </lineage>
</organism>
<accession>A0A402C6N5</accession>
<dbReference type="EMBL" id="BHYM01000025">
    <property type="protein sequence ID" value="GCE39286.1"/>
    <property type="molecule type" value="Genomic_DNA"/>
</dbReference>
<comment type="caution">
    <text evidence="2">The sequence shown here is derived from an EMBL/GenBank/DDBJ whole genome shotgun (WGS) entry which is preliminary data.</text>
</comment>
<sequence>MTAQQEHDGDIEIEIWSDVACPWCYIGKRRFLSALDEFEGRDRVNVTWRSYQLSPDTPVGERRTELDALVESKGLSVEQVRQMFGHVAQTAADEGLQLDFDTVVAANTFDAHRLIHLAGDKRDAVVEALFRAHFGEGAVIDDREVLVDIAARAGLDADTVRAELDSGAGADAVRADIDTARALQVSGVPFFVANRRVAVSGAQPKDVFLQLLTQASAVPVD</sequence>
<dbReference type="PANTHER" id="PTHR13887">
    <property type="entry name" value="GLUTATHIONE S-TRANSFERASE KAPPA"/>
    <property type="match status" value="1"/>
</dbReference>
<evidence type="ECO:0000313" key="2">
    <source>
        <dbReference type="EMBL" id="GCE39286.1"/>
    </source>
</evidence>
<name>A0A402C6N5_RHOWR</name>
<dbReference type="Pfam" id="PF01323">
    <property type="entry name" value="DSBA"/>
    <property type="match status" value="1"/>
</dbReference>
<keyword evidence="3" id="KW-1185">Reference proteome</keyword>
<keyword evidence="2" id="KW-0413">Isomerase</keyword>
<evidence type="ECO:0000259" key="1">
    <source>
        <dbReference type="Pfam" id="PF01323"/>
    </source>
</evidence>
<dbReference type="SUPFAM" id="SSF52833">
    <property type="entry name" value="Thioredoxin-like"/>
    <property type="match status" value="1"/>
</dbReference>
<dbReference type="InterPro" id="IPR001853">
    <property type="entry name" value="DSBA-like_thioredoxin_dom"/>
</dbReference>
<dbReference type="GO" id="GO:0016491">
    <property type="term" value="F:oxidoreductase activity"/>
    <property type="evidence" value="ECO:0007669"/>
    <property type="project" value="InterPro"/>
</dbReference>
<proteinExistence type="predicted"/>
<dbReference type="CDD" id="cd03024">
    <property type="entry name" value="DsbA_FrnE"/>
    <property type="match status" value="1"/>
</dbReference>
<dbReference type="AlphaFoldDB" id="A0A402C6N5"/>
<evidence type="ECO:0000313" key="3">
    <source>
        <dbReference type="Proteomes" id="UP000287519"/>
    </source>
</evidence>
<dbReference type="InterPro" id="IPR036249">
    <property type="entry name" value="Thioredoxin-like_sf"/>
</dbReference>
<dbReference type="OrthoDB" id="9799122at2"/>
<dbReference type="GO" id="GO:0016853">
    <property type="term" value="F:isomerase activity"/>
    <property type="evidence" value="ECO:0007669"/>
    <property type="project" value="UniProtKB-KW"/>
</dbReference>
<protein>
    <submittedName>
        <fullName evidence="2">2-hydroxychromene-2-carboxylate isomerase/DsbA-like thioredoxin domain</fullName>
    </submittedName>
</protein>
<reference evidence="2 3" key="1">
    <citation type="submission" date="2018-11" db="EMBL/GenBank/DDBJ databases">
        <title>Microbial catabolism of amino acid.</title>
        <authorList>
            <person name="Hibi M."/>
            <person name="Ogawa J."/>
        </authorList>
    </citation>
    <scope>NUCLEOTIDE SEQUENCE [LARGE SCALE GENOMIC DNA]</scope>
    <source>
        <strain evidence="2 3">C31-06</strain>
    </source>
</reference>
<dbReference type="RefSeq" id="WP_124391731.1">
    <property type="nucleotide sequence ID" value="NZ_BHYM01000025.1"/>
</dbReference>
<dbReference type="PANTHER" id="PTHR13887:SF41">
    <property type="entry name" value="THIOREDOXIN SUPERFAMILY PROTEIN"/>
    <property type="match status" value="1"/>
</dbReference>